<sequence length="92" mass="10729">MTWCPPKQLQNTAQCPPKQLEGITDPTKQNVLDVYQPYVLNHFHPEHTQVNVHQIYQHQHHYPHTVSYCCDVQHQHVNCGCPTAISPDQFCR</sequence>
<dbReference type="OrthoDB" id="2455195at2"/>
<proteinExistence type="predicted"/>
<accession>A0A4R2NSE4</accession>
<keyword evidence="1" id="KW-0167">Capsid protein</keyword>
<dbReference type="InterPro" id="IPR020108">
    <property type="entry name" value="Spore_coat_CotD"/>
</dbReference>
<evidence type="ECO:0000313" key="1">
    <source>
        <dbReference type="EMBL" id="TCP24863.1"/>
    </source>
</evidence>
<dbReference type="Proteomes" id="UP000295416">
    <property type="component" value="Unassembled WGS sequence"/>
</dbReference>
<protein>
    <submittedName>
        <fullName evidence="1">Spore coat protein D</fullName>
    </submittedName>
</protein>
<keyword evidence="1" id="KW-0946">Virion</keyword>
<comment type="caution">
    <text evidence="1">The sequence shown here is derived from an EMBL/GenBank/DDBJ whole genome shotgun (WGS) entry which is preliminary data.</text>
</comment>
<dbReference type="EMBL" id="SLXK01000023">
    <property type="protein sequence ID" value="TCP24863.1"/>
    <property type="molecule type" value="Genomic_DNA"/>
</dbReference>
<dbReference type="AlphaFoldDB" id="A0A4R2NSE4"/>
<dbReference type="Pfam" id="PF11122">
    <property type="entry name" value="Spore-coat_CotD"/>
    <property type="match status" value="1"/>
</dbReference>
<reference evidence="1 2" key="1">
    <citation type="submission" date="2019-03" db="EMBL/GenBank/DDBJ databases">
        <title>Genomic Encyclopedia of Type Strains, Phase IV (KMG-IV): sequencing the most valuable type-strain genomes for metagenomic binning, comparative biology and taxonomic classification.</title>
        <authorList>
            <person name="Goeker M."/>
        </authorList>
    </citation>
    <scope>NUCLEOTIDE SEQUENCE [LARGE SCALE GENOMIC DNA]</scope>
    <source>
        <strain evidence="1 2">DSM 19377</strain>
    </source>
</reference>
<name>A0A4R2NSE4_9BACL</name>
<evidence type="ECO:0000313" key="2">
    <source>
        <dbReference type="Proteomes" id="UP000295416"/>
    </source>
</evidence>
<dbReference type="RefSeq" id="WP_132746895.1">
    <property type="nucleotide sequence ID" value="NZ_SLXK01000023.1"/>
</dbReference>
<gene>
    <name evidence="1" type="ORF">EV207_12335</name>
</gene>
<organism evidence="1 2">
    <name type="scientific">Scopulibacillus darangshiensis</name>
    <dbReference type="NCBI Taxonomy" id="442528"/>
    <lineage>
        <taxon>Bacteria</taxon>
        <taxon>Bacillati</taxon>
        <taxon>Bacillota</taxon>
        <taxon>Bacilli</taxon>
        <taxon>Bacillales</taxon>
        <taxon>Sporolactobacillaceae</taxon>
        <taxon>Scopulibacillus</taxon>
    </lineage>
</organism>
<keyword evidence="2" id="KW-1185">Reference proteome</keyword>